<feature type="transmembrane region" description="Helical" evidence="9">
    <location>
        <begin position="482"/>
        <end position="505"/>
    </location>
</feature>
<dbReference type="InterPro" id="IPR022755">
    <property type="entry name" value="Znf_C2H2_jaz"/>
</dbReference>
<dbReference type="GO" id="GO:0042273">
    <property type="term" value="P:ribosomal large subunit biogenesis"/>
    <property type="evidence" value="ECO:0007669"/>
    <property type="project" value="TreeGrafter"/>
</dbReference>
<evidence type="ECO:0000313" key="11">
    <source>
        <dbReference type="EMBL" id="GAA94204.1"/>
    </source>
</evidence>
<accession>G7DUE4</accession>
<dbReference type="Gene3D" id="3.40.50.1820">
    <property type="entry name" value="alpha/beta hydrolase"/>
    <property type="match status" value="2"/>
</dbReference>
<organism evidence="11 12">
    <name type="scientific">Mixia osmundae (strain CBS 9802 / IAM 14324 / JCM 22182 / KY 12970)</name>
    <dbReference type="NCBI Taxonomy" id="764103"/>
    <lineage>
        <taxon>Eukaryota</taxon>
        <taxon>Fungi</taxon>
        <taxon>Dikarya</taxon>
        <taxon>Basidiomycota</taxon>
        <taxon>Pucciniomycotina</taxon>
        <taxon>Mixiomycetes</taxon>
        <taxon>Mixiales</taxon>
        <taxon>Mixiaceae</taxon>
        <taxon>Mixia</taxon>
    </lineage>
</organism>
<comment type="caution">
    <text evidence="11">The sequence shown here is derived from an EMBL/GenBank/DDBJ whole genome shotgun (WGS) entry which is preliminary data.</text>
</comment>
<evidence type="ECO:0000256" key="4">
    <source>
        <dbReference type="ARBA" id="ARBA00022723"/>
    </source>
</evidence>
<dbReference type="STRING" id="764103.G7DUE4"/>
<keyword evidence="6" id="KW-0863">Zinc-finger</keyword>
<dbReference type="Pfam" id="PF05577">
    <property type="entry name" value="Peptidase_S28"/>
    <property type="match status" value="1"/>
</dbReference>
<keyword evidence="5" id="KW-0677">Repeat</keyword>
<dbReference type="EMBL" id="BABT02000028">
    <property type="protein sequence ID" value="GAA94204.1"/>
    <property type="molecule type" value="Genomic_DNA"/>
</dbReference>
<name>G7DUE4_MIXOS</name>
<dbReference type="eggNOG" id="KOG2785">
    <property type="taxonomic scope" value="Eukaryota"/>
</dbReference>
<dbReference type="HOGENOM" id="CLU_297195_0_0_1"/>
<gene>
    <name evidence="11" type="primary">Mo00852</name>
    <name evidence="11" type="ORF">E5Q_00852</name>
</gene>
<keyword evidence="12" id="KW-1185">Reference proteome</keyword>
<dbReference type="InterPro" id="IPR040025">
    <property type="entry name" value="Znf622/Rei1/Reh1"/>
</dbReference>
<dbReference type="GO" id="GO:0008270">
    <property type="term" value="F:zinc ion binding"/>
    <property type="evidence" value="ECO:0007669"/>
    <property type="project" value="UniProtKB-KW"/>
</dbReference>
<keyword evidence="9" id="KW-0812">Transmembrane</keyword>
<dbReference type="RefSeq" id="XP_014569636.1">
    <property type="nucleotide sequence ID" value="XM_014714150.1"/>
</dbReference>
<evidence type="ECO:0000256" key="8">
    <source>
        <dbReference type="ARBA" id="ARBA00034126"/>
    </source>
</evidence>
<protein>
    <recommendedName>
        <fullName evidence="10">C2H2-type domain-containing protein</fullName>
    </recommendedName>
</protein>
<dbReference type="GO" id="GO:0005737">
    <property type="term" value="C:cytoplasm"/>
    <property type="evidence" value="ECO:0007669"/>
    <property type="project" value="UniProtKB-SubCell"/>
</dbReference>
<evidence type="ECO:0000256" key="3">
    <source>
        <dbReference type="ARBA" id="ARBA00022517"/>
    </source>
</evidence>
<evidence type="ECO:0000256" key="5">
    <source>
        <dbReference type="ARBA" id="ARBA00022737"/>
    </source>
</evidence>
<evidence type="ECO:0000313" key="12">
    <source>
        <dbReference type="Proteomes" id="UP000009131"/>
    </source>
</evidence>
<dbReference type="SMART" id="SM00451">
    <property type="entry name" value="ZnF_U1"/>
    <property type="match status" value="2"/>
</dbReference>
<evidence type="ECO:0000256" key="9">
    <source>
        <dbReference type="SAM" id="Phobius"/>
    </source>
</evidence>
<feature type="domain" description="C2H2-type" evidence="10">
    <location>
        <begin position="76"/>
        <end position="98"/>
    </location>
</feature>
<evidence type="ECO:0000256" key="1">
    <source>
        <dbReference type="ARBA" id="ARBA00004496"/>
    </source>
</evidence>
<keyword evidence="9" id="KW-1133">Transmembrane helix</keyword>
<sequence>MSSHPYTCISCSLAFADPGVQRQHYSTDLHRYNAKRKVAGLPPVTAHVFNEKILARRPAEAVQSLPEEDTTGKLSCQACRKNFASPNAYRDHLKSKKHKEAVFKNVSDLKIGQNDSATDVQDKIKPERIDPSLEFPDLDKVLDDVEPVASSSQQAAEANDPTERAIDAMIARRLACAPRIKPLGCLFCPTQHRSLQAKLDHMLADHGFFVPDAEYLADQEGLVAYLGEQIAGWNVCLYCTATFSPSAPPTSATTTEDERRAAKKGLEAVRRHMIDKQHCKVAWDTESERLLLSDYYDYRPSYPDHEGWEDVDEDEELGSDVEMVTEAQDDELEIGDEPRSRLGTGSVSLGDSPYELVLPSGRRIGHRDLRFIYKQNLLPYLNDTSNRRTKLIGQLASADHQRKSNSSALIPSKGGFGQYGGGGQLMKAPNAGEARRANRSTRLHLDQRKRADHYTRVAIKVHNSQKHYRDPLLQLFGSRQPVLLFCAMMMLSWLVSLLIASVVALRGNSLTSRSLDKRSNAAPILPSYLFRQKVNHFPDEEARYGPKELSKGYFDQVYTVNTTAYKRGGPVFLHISGETSAQSRWRYATTGYLAKLAQATGGIVIIHECRYYGTSWPFESLTTDNMRFLTTEQMIADVAYFAQTVRIPGLEHLDLTAPKTPWILTGGSLAGALTAFAKVQYPDIFFGAIASSATVQSFFGFPQWYYAPREHAPRECMAIVEKTVERMDKLFATGNKNRIREFKKLFGLASVLDNRDFAMAVASPIGATWNYPTNGWQELQWGPYGSNDFHAFCANLTSPSIDKELDKQHGVHHLTNYAKYVREQVVTTCPQGKELNSNDCFGTQDAAAWASTALSESRSYAWGGCTEAGFYNQAATDGGPSLISQSVQPSYTEEWCKKAFPPGRYAHLPSQPDLTKESRFGGALMSEDRLAFIDGSNDPWRYATPNSPDLPPRPDSLLRPAHIIPGGSHHSDCYGLTDPELEPPPIRAVHAYQEKFVKSWLETDFPAWQRKFSD</sequence>
<dbReference type="GO" id="GO:0030687">
    <property type="term" value="C:preribosome, large subunit precursor"/>
    <property type="evidence" value="ECO:0007669"/>
    <property type="project" value="TreeGrafter"/>
</dbReference>
<dbReference type="PROSITE" id="PS00028">
    <property type="entry name" value="ZINC_FINGER_C2H2_1"/>
    <property type="match status" value="2"/>
</dbReference>
<keyword evidence="2" id="KW-0963">Cytoplasm</keyword>
<evidence type="ECO:0000256" key="6">
    <source>
        <dbReference type="ARBA" id="ARBA00022771"/>
    </source>
</evidence>
<dbReference type="InterPro" id="IPR008758">
    <property type="entry name" value="Peptidase_S28"/>
</dbReference>
<dbReference type="AlphaFoldDB" id="G7DUE4"/>
<dbReference type="InterPro" id="IPR041661">
    <property type="entry name" value="ZN622/Rei1/Reh1_Znf-C2H2"/>
</dbReference>
<dbReference type="InterPro" id="IPR036236">
    <property type="entry name" value="Znf_C2H2_sf"/>
</dbReference>
<dbReference type="Gene3D" id="3.30.160.60">
    <property type="entry name" value="Classic Zinc Finger"/>
    <property type="match status" value="1"/>
</dbReference>
<reference evidence="11 12" key="1">
    <citation type="journal article" date="2011" name="J. Gen. Appl. Microbiol.">
        <title>Draft genome sequencing of the enigmatic basidiomycete Mixia osmundae.</title>
        <authorList>
            <person name="Nishida H."/>
            <person name="Nagatsuka Y."/>
            <person name="Sugiyama J."/>
        </authorList>
    </citation>
    <scope>NUCLEOTIDE SEQUENCE [LARGE SCALE GENOMIC DNA]</scope>
    <source>
        <strain evidence="12">CBS 9802 / IAM 14324 / JCM 22182 / KY 12970</strain>
    </source>
</reference>
<dbReference type="Pfam" id="PF12756">
    <property type="entry name" value="zf-C2H2_2"/>
    <property type="match status" value="1"/>
</dbReference>
<evidence type="ECO:0000256" key="7">
    <source>
        <dbReference type="ARBA" id="ARBA00022833"/>
    </source>
</evidence>
<feature type="domain" description="C2H2-type" evidence="10">
    <location>
        <begin position="8"/>
        <end position="30"/>
    </location>
</feature>
<dbReference type="OrthoDB" id="19329at2759"/>
<reference evidence="11 12" key="2">
    <citation type="journal article" date="2012" name="Open Biol.">
        <title>Characteristics of nucleosomes and linker DNA regions on the genome of the basidiomycete Mixia osmundae revealed by mono- and dinucleosome mapping.</title>
        <authorList>
            <person name="Nishida H."/>
            <person name="Kondo S."/>
            <person name="Matsumoto T."/>
            <person name="Suzuki Y."/>
            <person name="Yoshikawa H."/>
            <person name="Taylor T.D."/>
            <person name="Sugiyama J."/>
        </authorList>
    </citation>
    <scope>NUCLEOTIDE SEQUENCE [LARGE SCALE GENOMIC DNA]</scope>
    <source>
        <strain evidence="12">CBS 9802 / IAM 14324 / JCM 22182 / KY 12970</strain>
    </source>
</reference>
<evidence type="ECO:0000259" key="10">
    <source>
        <dbReference type="PROSITE" id="PS00028"/>
    </source>
</evidence>
<dbReference type="InterPro" id="IPR003604">
    <property type="entry name" value="Matrin/U1-like-C_Znf_C2H2"/>
</dbReference>
<dbReference type="PANTHER" id="PTHR13182">
    <property type="entry name" value="ZINC FINGER PROTEIN 622"/>
    <property type="match status" value="1"/>
</dbReference>
<dbReference type="SUPFAM" id="SSF53474">
    <property type="entry name" value="alpha/beta-Hydrolases"/>
    <property type="match status" value="1"/>
</dbReference>
<dbReference type="GO" id="GO:0006508">
    <property type="term" value="P:proteolysis"/>
    <property type="evidence" value="ECO:0007669"/>
    <property type="project" value="InterPro"/>
</dbReference>
<keyword evidence="3" id="KW-0690">Ribosome biogenesis</keyword>
<dbReference type="Pfam" id="PF12171">
    <property type="entry name" value="zf-C2H2_jaz"/>
    <property type="match status" value="1"/>
</dbReference>
<comment type="subcellular location">
    <subcellularLocation>
        <location evidence="1">Cytoplasm</location>
    </subcellularLocation>
</comment>
<evidence type="ECO:0000256" key="2">
    <source>
        <dbReference type="ARBA" id="ARBA00022490"/>
    </source>
</evidence>
<dbReference type="SUPFAM" id="SSF57667">
    <property type="entry name" value="beta-beta-alpha zinc fingers"/>
    <property type="match status" value="2"/>
</dbReference>
<dbReference type="eggNOG" id="KOG2182">
    <property type="taxonomic scope" value="Eukaryota"/>
</dbReference>
<keyword evidence="9" id="KW-0472">Membrane</keyword>
<dbReference type="InterPro" id="IPR029058">
    <property type="entry name" value="AB_hydrolase_fold"/>
</dbReference>
<dbReference type="SMART" id="SM00355">
    <property type="entry name" value="ZnF_C2H2"/>
    <property type="match status" value="3"/>
</dbReference>
<keyword evidence="7" id="KW-0862">Zinc</keyword>
<keyword evidence="4" id="KW-0479">Metal-binding</keyword>
<dbReference type="GO" id="GO:0003676">
    <property type="term" value="F:nucleic acid binding"/>
    <property type="evidence" value="ECO:0007669"/>
    <property type="project" value="InterPro"/>
</dbReference>
<dbReference type="Proteomes" id="UP000009131">
    <property type="component" value="Unassembled WGS sequence"/>
</dbReference>
<dbReference type="GO" id="GO:0070008">
    <property type="term" value="F:serine-type exopeptidase activity"/>
    <property type="evidence" value="ECO:0007669"/>
    <property type="project" value="InterPro"/>
</dbReference>
<proteinExistence type="inferred from homology"/>
<dbReference type="InParanoid" id="G7DUE4"/>
<comment type="similarity">
    <text evidence="8">Belongs to the REI1 family.</text>
</comment>
<dbReference type="PANTHER" id="PTHR13182:SF8">
    <property type="entry name" value="CYTOPLASMIC 60S SUBUNIT BIOGENESIS FACTOR ZNF622"/>
    <property type="match status" value="1"/>
</dbReference>
<dbReference type="InterPro" id="IPR013087">
    <property type="entry name" value="Znf_C2H2_type"/>
</dbReference>